<feature type="compositionally biased region" description="Acidic residues" evidence="1">
    <location>
        <begin position="588"/>
        <end position="627"/>
    </location>
</feature>
<dbReference type="RefSeq" id="WP_163674454.1">
    <property type="nucleotide sequence ID" value="NZ_AP022570.1"/>
</dbReference>
<reference evidence="4 5" key="1">
    <citation type="journal article" date="2019" name="Emerg. Microbes Infect.">
        <title>Comprehensive subspecies identification of 175 nontuberculous mycobacteria species based on 7547 genomic profiles.</title>
        <authorList>
            <person name="Matsumoto Y."/>
            <person name="Kinjo T."/>
            <person name="Motooka D."/>
            <person name="Nabeya D."/>
            <person name="Jung N."/>
            <person name="Uechi K."/>
            <person name="Horii T."/>
            <person name="Iida T."/>
            <person name="Fujita J."/>
            <person name="Nakamura S."/>
        </authorList>
    </citation>
    <scope>NUCLEOTIDE SEQUENCE [LARGE SCALE GENOMIC DNA]</scope>
    <source>
        <strain evidence="4 5">JCM 12603</strain>
    </source>
</reference>
<gene>
    <name evidence="4" type="ORF">MPOR_27420</name>
</gene>
<sequence>MSRQPLVRLRMLGRATIAVVGVATAFLLAPVAVAQPEAEADGAITAAWQASGGDTGPLGARTGGVYPAGDGFAQNFVSGVMFFTPQTGAHYMQGAILEKYESLGGAADSDLGFPTIDEGPGLAPGSRNSTFSAPDNPVIFWTPEHGARVVRGPVNAAWDQLGGSTGALGVPVDDATYDGSVVSQDFASGALSYDSSTKTFTTEPPELADQLTDLAVPDDPISAINAARRAAGGPLGPLGEAQGEPYEIGDNGWGQDFVNGKIFYTPETGANVVTGQVLAKYESVGGPQGDLGFPVTSERDGGLEPASRMSQFAADDEPVIFWTPDYGAVIVRGPLNAAWQELGGATGELGAPVADQTQDGDVITQRFANGSISWNTASGQFSTDPASLASQLAGLEVPGQEAPAATATPQASDADEGTGFRWSWWWLLAIVPILLLVAVVAFAVMRNRRRDDSSDFADGEDDDSRYVAALAGEQREEGYGGEDELFGDLYAREGLGSLTAAPPSSESAHDVSTPLSFWSTAGAGRSDDAEQEDPDAVDTAPTMIQTPDEVAPPGEVAPPVEPDAYEPGPAPAVAAGSDFKSDFKSDFESDFESDFDDEFDEDFDDEYDDDFAEEDAIGEPDASDEADAMNQAGAIYEADPVGGTEPAADREVYADEVPPPGPVFERDPLTDTGRHARIDIDEPSPLGTALHMALDDPREVPGGYPVKADTQSGLYWVPDSPEYGDVVAEIYFASEEMARTMGFVRAG</sequence>
<evidence type="ECO:0008006" key="6">
    <source>
        <dbReference type="Google" id="ProtNLM"/>
    </source>
</evidence>
<keyword evidence="2" id="KW-0812">Transmembrane</keyword>
<accession>A0A6N4V7Z2</accession>
<evidence type="ECO:0000256" key="2">
    <source>
        <dbReference type="SAM" id="Phobius"/>
    </source>
</evidence>
<feature type="signal peptide" evidence="3">
    <location>
        <begin position="1"/>
        <end position="34"/>
    </location>
</feature>
<dbReference type="AlphaFoldDB" id="A0A6N4V7Z2"/>
<name>A0A6N4V7Z2_9MYCO</name>
<protein>
    <recommendedName>
        <fullName evidence="6">LGFP repeat-containing protein</fullName>
    </recommendedName>
</protein>
<dbReference type="InterPro" id="IPR013207">
    <property type="entry name" value="LGFP"/>
</dbReference>
<keyword evidence="3" id="KW-0732">Signal</keyword>
<evidence type="ECO:0000313" key="4">
    <source>
        <dbReference type="EMBL" id="BBX51716.1"/>
    </source>
</evidence>
<dbReference type="KEGG" id="mpof:MPOR_27420"/>
<keyword evidence="2" id="KW-0472">Membrane</keyword>
<proteinExistence type="predicted"/>
<organism evidence="4 5">
    <name type="scientific">Mycolicibacterium poriferae</name>
    <dbReference type="NCBI Taxonomy" id="39694"/>
    <lineage>
        <taxon>Bacteria</taxon>
        <taxon>Bacillati</taxon>
        <taxon>Actinomycetota</taxon>
        <taxon>Actinomycetes</taxon>
        <taxon>Mycobacteriales</taxon>
        <taxon>Mycobacteriaceae</taxon>
        <taxon>Mycolicibacterium</taxon>
    </lineage>
</organism>
<feature type="region of interest" description="Disordered" evidence="1">
    <location>
        <begin position="497"/>
        <end position="684"/>
    </location>
</feature>
<keyword evidence="2" id="KW-1133">Transmembrane helix</keyword>
<evidence type="ECO:0000256" key="1">
    <source>
        <dbReference type="SAM" id="MobiDB-lite"/>
    </source>
</evidence>
<dbReference type="InterPro" id="IPR006311">
    <property type="entry name" value="TAT_signal"/>
</dbReference>
<feature type="chain" id="PRO_5026713984" description="LGFP repeat-containing protein" evidence="3">
    <location>
        <begin position="35"/>
        <end position="747"/>
    </location>
</feature>
<dbReference type="EMBL" id="AP022570">
    <property type="protein sequence ID" value="BBX51716.1"/>
    <property type="molecule type" value="Genomic_DNA"/>
</dbReference>
<dbReference type="Pfam" id="PF08310">
    <property type="entry name" value="LGFP"/>
    <property type="match status" value="5"/>
</dbReference>
<dbReference type="Proteomes" id="UP000466785">
    <property type="component" value="Chromosome"/>
</dbReference>
<dbReference type="PROSITE" id="PS51318">
    <property type="entry name" value="TAT"/>
    <property type="match status" value="1"/>
</dbReference>
<feature type="transmembrane region" description="Helical" evidence="2">
    <location>
        <begin position="424"/>
        <end position="444"/>
    </location>
</feature>
<keyword evidence="5" id="KW-1185">Reference proteome</keyword>
<evidence type="ECO:0000313" key="5">
    <source>
        <dbReference type="Proteomes" id="UP000466785"/>
    </source>
</evidence>
<evidence type="ECO:0000256" key="3">
    <source>
        <dbReference type="SAM" id="SignalP"/>
    </source>
</evidence>
<feature type="compositionally biased region" description="Basic and acidic residues" evidence="1">
    <location>
        <begin position="664"/>
        <end position="680"/>
    </location>
</feature>